<evidence type="ECO:0000313" key="3">
    <source>
        <dbReference type="Proteomes" id="UP000054270"/>
    </source>
</evidence>
<dbReference type="Proteomes" id="UP000054270">
    <property type="component" value="Unassembled WGS sequence"/>
</dbReference>
<dbReference type="AlphaFoldDB" id="A0A0D2Q850"/>
<gene>
    <name evidence="2" type="ORF">HYPSUDRAFT_198045</name>
</gene>
<feature type="region of interest" description="Disordered" evidence="1">
    <location>
        <begin position="21"/>
        <end position="50"/>
    </location>
</feature>
<evidence type="ECO:0000256" key="1">
    <source>
        <dbReference type="SAM" id="MobiDB-lite"/>
    </source>
</evidence>
<dbReference type="EMBL" id="KN817523">
    <property type="protein sequence ID" value="KJA27915.1"/>
    <property type="molecule type" value="Genomic_DNA"/>
</dbReference>
<dbReference type="OrthoDB" id="3100329at2759"/>
<feature type="region of interest" description="Disordered" evidence="1">
    <location>
        <begin position="195"/>
        <end position="216"/>
    </location>
</feature>
<reference evidence="3" key="1">
    <citation type="submission" date="2014-04" db="EMBL/GenBank/DDBJ databases">
        <title>Evolutionary Origins and Diversification of the Mycorrhizal Mutualists.</title>
        <authorList>
            <consortium name="DOE Joint Genome Institute"/>
            <consortium name="Mycorrhizal Genomics Consortium"/>
            <person name="Kohler A."/>
            <person name="Kuo A."/>
            <person name="Nagy L.G."/>
            <person name="Floudas D."/>
            <person name="Copeland A."/>
            <person name="Barry K.W."/>
            <person name="Cichocki N."/>
            <person name="Veneault-Fourrey C."/>
            <person name="LaButti K."/>
            <person name="Lindquist E.A."/>
            <person name="Lipzen A."/>
            <person name="Lundell T."/>
            <person name="Morin E."/>
            <person name="Murat C."/>
            <person name="Riley R."/>
            <person name="Ohm R."/>
            <person name="Sun H."/>
            <person name="Tunlid A."/>
            <person name="Henrissat B."/>
            <person name="Grigoriev I.V."/>
            <person name="Hibbett D.S."/>
            <person name="Martin F."/>
        </authorList>
    </citation>
    <scope>NUCLEOTIDE SEQUENCE [LARGE SCALE GENOMIC DNA]</scope>
    <source>
        <strain evidence="3">FD-334 SS-4</strain>
    </source>
</reference>
<proteinExistence type="predicted"/>
<keyword evidence="3" id="KW-1185">Reference proteome</keyword>
<accession>A0A0D2Q850</accession>
<organism evidence="2 3">
    <name type="scientific">Hypholoma sublateritium (strain FD-334 SS-4)</name>
    <dbReference type="NCBI Taxonomy" id="945553"/>
    <lineage>
        <taxon>Eukaryota</taxon>
        <taxon>Fungi</taxon>
        <taxon>Dikarya</taxon>
        <taxon>Basidiomycota</taxon>
        <taxon>Agaricomycotina</taxon>
        <taxon>Agaricomycetes</taxon>
        <taxon>Agaricomycetidae</taxon>
        <taxon>Agaricales</taxon>
        <taxon>Agaricineae</taxon>
        <taxon>Strophariaceae</taxon>
        <taxon>Hypholoma</taxon>
    </lineage>
</organism>
<evidence type="ECO:0000313" key="2">
    <source>
        <dbReference type="EMBL" id="KJA27915.1"/>
    </source>
</evidence>
<name>A0A0D2Q850_HYPSF</name>
<protein>
    <submittedName>
        <fullName evidence="2">Uncharacterized protein</fullName>
    </submittedName>
</protein>
<sequence length="216" mass="23895">MLSCRRCNALTSGYDYQGRYAQQVQSGSKRRGSEDAENKPPPKKRRLGSGDVADMAWLREEITGIREGVEKIVAEAREGREALNSALQELLHEVQQSSGREYSSLCASLGAKTVVRASGANTERLLARSVYCDLSSALDCEANDEFCAPSYLWQRFLHAQYAYSPDLGQRRTRSSPPTSLPFKKSNHAKIRYARAENHEREGNAPLLAAVKSVGPS</sequence>
<feature type="compositionally biased region" description="Basic and acidic residues" evidence="1">
    <location>
        <begin position="31"/>
        <end position="40"/>
    </location>
</feature>